<dbReference type="GO" id="GO:0008408">
    <property type="term" value="F:3'-5' exonuclease activity"/>
    <property type="evidence" value="ECO:0007669"/>
    <property type="project" value="InterPro"/>
</dbReference>
<dbReference type="Gene3D" id="3.40.50.10220">
    <property type="entry name" value="DNA polymerase III, psi subunit"/>
    <property type="match status" value="1"/>
</dbReference>
<dbReference type="Pfam" id="PF03603">
    <property type="entry name" value="DNA_III_psi"/>
    <property type="match status" value="1"/>
</dbReference>
<dbReference type="EMBL" id="JACHHU010000037">
    <property type="protein sequence ID" value="MBB6544832.1"/>
    <property type="molecule type" value="Genomic_DNA"/>
</dbReference>
<keyword evidence="2" id="KW-1185">Reference proteome</keyword>
<accession>A0A7X0TUW8</accession>
<dbReference type="InterPro" id="IPR004615">
    <property type="entry name" value="DNA_pol_III_psi"/>
</dbReference>
<dbReference type="Proteomes" id="UP000537141">
    <property type="component" value="Unassembled WGS sequence"/>
</dbReference>
<protein>
    <submittedName>
        <fullName evidence="1">DNA polymerase III psi subunit</fullName>
    </submittedName>
</protein>
<gene>
    <name evidence="1" type="ORF">HNQ55_003365</name>
</gene>
<dbReference type="InterPro" id="IPR036654">
    <property type="entry name" value="DNA_pol_III_psi_sf"/>
</dbReference>
<organism evidence="1 2">
    <name type="scientific">Thalassotalea piscium</name>
    <dbReference type="NCBI Taxonomy" id="1230533"/>
    <lineage>
        <taxon>Bacteria</taxon>
        <taxon>Pseudomonadati</taxon>
        <taxon>Pseudomonadota</taxon>
        <taxon>Gammaproteobacteria</taxon>
        <taxon>Alteromonadales</taxon>
        <taxon>Colwelliaceae</taxon>
        <taxon>Thalassotalea</taxon>
    </lineage>
</organism>
<dbReference type="GO" id="GO:0003887">
    <property type="term" value="F:DNA-directed DNA polymerase activity"/>
    <property type="evidence" value="ECO:0007669"/>
    <property type="project" value="InterPro"/>
</dbReference>
<sequence length="119" mass="13766">MITNAKQLKYLNAMGIGIWQQKQANDENQPEQTYLAVDLAQLCEQQFFIDLLQSLNITLDQVTLNNPHCLNLGLFNWQFTQSESSQYQNNTLVTPAIEQLKHAPKLKRQLWQILHTALI</sequence>
<proteinExistence type="predicted"/>
<dbReference type="SUPFAM" id="SSF102220">
    <property type="entry name" value="DNA polymerase III psi subunit"/>
    <property type="match status" value="1"/>
</dbReference>
<name>A0A7X0TUW8_9GAMM</name>
<dbReference type="GO" id="GO:0006260">
    <property type="term" value="P:DNA replication"/>
    <property type="evidence" value="ECO:0007669"/>
    <property type="project" value="InterPro"/>
</dbReference>
<comment type="caution">
    <text evidence="1">The sequence shown here is derived from an EMBL/GenBank/DDBJ whole genome shotgun (WGS) entry which is preliminary data.</text>
</comment>
<reference evidence="1 2" key="1">
    <citation type="submission" date="2020-08" db="EMBL/GenBank/DDBJ databases">
        <title>Genomic Encyclopedia of Type Strains, Phase IV (KMG-IV): sequencing the most valuable type-strain genomes for metagenomic binning, comparative biology and taxonomic classification.</title>
        <authorList>
            <person name="Goeker M."/>
        </authorList>
    </citation>
    <scope>NUCLEOTIDE SEQUENCE [LARGE SCALE GENOMIC DNA]</scope>
    <source>
        <strain evidence="1 2">DSM 26287</strain>
    </source>
</reference>
<dbReference type="AlphaFoldDB" id="A0A7X0TUW8"/>
<evidence type="ECO:0000313" key="2">
    <source>
        <dbReference type="Proteomes" id="UP000537141"/>
    </source>
</evidence>
<dbReference type="RefSeq" id="WP_184426297.1">
    <property type="nucleotide sequence ID" value="NZ_AP027362.1"/>
</dbReference>
<evidence type="ECO:0000313" key="1">
    <source>
        <dbReference type="EMBL" id="MBB6544832.1"/>
    </source>
</evidence>